<sequence length="39" mass="4083">MIDSLIHSGLPDVFLILAIPGTLFAALALTDSDYHNAVG</sequence>
<evidence type="ECO:0000313" key="3">
    <source>
        <dbReference type="Proteomes" id="UP000002198"/>
    </source>
</evidence>
<reference evidence="2 3" key="1">
    <citation type="journal article" date="2003" name="Nucleic Acids Res.">
        <title>The complete genome sequence and analysis of Corynebacterium diphtheriae NCTC13129.</title>
        <authorList>
            <person name="Cerdeno-Tarraga A.M."/>
            <person name="Efstratiou A."/>
            <person name="Dover L.G."/>
            <person name="Holden M.T.G."/>
            <person name="Pallen M."/>
            <person name="Bentley S.D."/>
            <person name="Besra G.S."/>
            <person name="Churcher C."/>
            <person name="James K.D."/>
            <person name="De Zoysa A."/>
            <person name="Chillingworth T."/>
            <person name="Cronin A."/>
            <person name="Dowd L."/>
            <person name="Feltwell T."/>
            <person name="Hamlin N."/>
            <person name="Holroyd S."/>
            <person name="Jagels K."/>
            <person name="Moule S."/>
            <person name="Quail M.A."/>
            <person name="Rabbinowitsch E."/>
            <person name="Rutherford K."/>
            <person name="Thomson N.R."/>
            <person name="Unwin L."/>
            <person name="Whitehead S."/>
            <person name="Barrell B.G.Parkhill.J."/>
        </authorList>
    </citation>
    <scope>NUCLEOTIDE SEQUENCE [LARGE SCALE GENOMIC DNA]</scope>
    <source>
        <strain evidence="3">ATCC 700971 / NCTC 13129 / Biotype gravis</strain>
    </source>
</reference>
<dbReference type="STRING" id="257309.DIP1820"/>
<evidence type="ECO:0000256" key="1">
    <source>
        <dbReference type="SAM" id="Phobius"/>
    </source>
</evidence>
<organism evidence="2 3">
    <name type="scientific">Corynebacterium diphtheriae (strain ATCC 700971 / NCTC 13129 / Biotype gravis)</name>
    <dbReference type="NCBI Taxonomy" id="257309"/>
    <lineage>
        <taxon>Bacteria</taxon>
        <taxon>Bacillati</taxon>
        <taxon>Actinomycetota</taxon>
        <taxon>Actinomycetes</taxon>
        <taxon>Mycobacteriales</taxon>
        <taxon>Corynebacteriaceae</taxon>
        <taxon>Corynebacterium</taxon>
    </lineage>
</organism>
<protein>
    <submittedName>
        <fullName evidence="2">Membrane protein</fullName>
    </submittedName>
</protein>
<accession>Q6NFR6</accession>
<dbReference type="KEGG" id="cdi:DIP1820"/>
<gene>
    <name evidence="2" type="ordered locus">DIP1820</name>
</gene>
<keyword evidence="1" id="KW-0472">Membrane</keyword>
<keyword evidence="1" id="KW-1133">Transmembrane helix</keyword>
<dbReference type="EMBL" id="BX248359">
    <property type="protein sequence ID" value="CAE50350.1"/>
    <property type="molecule type" value="Genomic_DNA"/>
</dbReference>
<dbReference type="AlphaFoldDB" id="Q6NFR6"/>
<feature type="transmembrane region" description="Helical" evidence="1">
    <location>
        <begin position="12"/>
        <end position="30"/>
    </location>
</feature>
<proteinExistence type="predicted"/>
<name>Q6NFR6_CORDI</name>
<keyword evidence="3" id="KW-1185">Reference proteome</keyword>
<dbReference type="Proteomes" id="UP000002198">
    <property type="component" value="Chromosome"/>
</dbReference>
<dbReference type="HOGENOM" id="CLU_3308112_0_0_11"/>
<keyword evidence="1" id="KW-0812">Transmembrane</keyword>
<evidence type="ECO:0000313" key="2">
    <source>
        <dbReference type="EMBL" id="CAE50350.1"/>
    </source>
</evidence>